<evidence type="ECO:0000313" key="3">
    <source>
        <dbReference type="Proteomes" id="UP001290455"/>
    </source>
</evidence>
<organism evidence="2 3">
    <name type="scientific">Robertmurraya mangrovi</name>
    <dbReference type="NCBI Taxonomy" id="3098077"/>
    <lineage>
        <taxon>Bacteria</taxon>
        <taxon>Bacillati</taxon>
        <taxon>Bacillota</taxon>
        <taxon>Bacilli</taxon>
        <taxon>Bacillales</taxon>
        <taxon>Bacillaceae</taxon>
        <taxon>Robertmurraya</taxon>
    </lineage>
</organism>
<evidence type="ECO:0000256" key="1">
    <source>
        <dbReference type="SAM" id="MobiDB-lite"/>
    </source>
</evidence>
<protein>
    <submittedName>
        <fullName evidence="2">Uncharacterized protein</fullName>
    </submittedName>
</protein>
<dbReference type="Proteomes" id="UP001290455">
    <property type="component" value="Unassembled WGS sequence"/>
</dbReference>
<evidence type="ECO:0000313" key="2">
    <source>
        <dbReference type="EMBL" id="MDZ5474605.1"/>
    </source>
</evidence>
<proteinExistence type="predicted"/>
<name>A0ABU5J5A5_9BACI</name>
<sequence length="74" mass="8370">SFVEVCFREQTFNISTIGAFFAFVYNFIHQLTYFGRCAKPVGETPQELATRRLTARPAESEAPGTEINRPILRG</sequence>
<reference evidence="2 3" key="1">
    <citation type="submission" date="2023-11" db="EMBL/GenBank/DDBJ databases">
        <title>Bacillus jintuensis, isolated from a mudflat on the Beibu Gulf coast.</title>
        <authorList>
            <person name="Li M."/>
        </authorList>
    </citation>
    <scope>NUCLEOTIDE SEQUENCE [LARGE SCALE GENOMIC DNA]</scope>
    <source>
        <strain evidence="2 3">31A1R</strain>
    </source>
</reference>
<dbReference type="EMBL" id="JAXOFX010000030">
    <property type="protein sequence ID" value="MDZ5474605.1"/>
    <property type="molecule type" value="Genomic_DNA"/>
</dbReference>
<comment type="caution">
    <text evidence="2">The sequence shown here is derived from an EMBL/GenBank/DDBJ whole genome shotgun (WGS) entry which is preliminary data.</text>
</comment>
<feature type="region of interest" description="Disordered" evidence="1">
    <location>
        <begin position="52"/>
        <end position="74"/>
    </location>
</feature>
<accession>A0ABU5J5A5</accession>
<keyword evidence="3" id="KW-1185">Reference proteome</keyword>
<feature type="non-terminal residue" evidence="2">
    <location>
        <position position="1"/>
    </location>
</feature>
<gene>
    <name evidence="2" type="ORF">SM124_23470</name>
</gene>